<feature type="region of interest" description="Disordered" evidence="1">
    <location>
        <begin position="327"/>
        <end position="366"/>
    </location>
</feature>
<evidence type="ECO:0000256" key="1">
    <source>
        <dbReference type="SAM" id="MobiDB-lite"/>
    </source>
</evidence>
<feature type="transmembrane region" description="Helical" evidence="2">
    <location>
        <begin position="526"/>
        <end position="548"/>
    </location>
</feature>
<feature type="transmembrane region" description="Helical" evidence="2">
    <location>
        <begin position="459"/>
        <end position="479"/>
    </location>
</feature>
<keyword evidence="2" id="KW-0812">Transmembrane</keyword>
<dbReference type="Proteomes" id="UP000053328">
    <property type="component" value="Unassembled WGS sequence"/>
</dbReference>
<feature type="transmembrane region" description="Helical" evidence="2">
    <location>
        <begin position="176"/>
        <end position="196"/>
    </location>
</feature>
<feature type="transmembrane region" description="Helical" evidence="2">
    <location>
        <begin position="254"/>
        <end position="272"/>
    </location>
</feature>
<proteinExistence type="predicted"/>
<dbReference type="InterPro" id="IPR002656">
    <property type="entry name" value="Acyl_transf_3_dom"/>
</dbReference>
<feature type="compositionally biased region" description="Polar residues" evidence="1">
    <location>
        <begin position="332"/>
        <end position="342"/>
    </location>
</feature>
<keyword evidence="2" id="KW-0472">Membrane</keyword>
<evidence type="ECO:0000259" key="3">
    <source>
        <dbReference type="Pfam" id="PF01757"/>
    </source>
</evidence>
<evidence type="ECO:0000256" key="2">
    <source>
        <dbReference type="SAM" id="Phobius"/>
    </source>
</evidence>
<dbReference type="PANTHER" id="PTHR23028">
    <property type="entry name" value="ACETYLTRANSFERASE"/>
    <property type="match status" value="1"/>
</dbReference>
<dbReference type="OrthoDB" id="5819582at2759"/>
<evidence type="ECO:0000313" key="5">
    <source>
        <dbReference type="Proteomes" id="UP000053328"/>
    </source>
</evidence>
<feature type="domain" description="Acyltransferase 3" evidence="3">
    <location>
        <begin position="70"/>
        <end position="313"/>
    </location>
</feature>
<dbReference type="STRING" id="91928.A0A0D2B1P7"/>
<feature type="transmembrane region" description="Helical" evidence="2">
    <location>
        <begin position="491"/>
        <end position="514"/>
    </location>
</feature>
<reference evidence="4 5" key="1">
    <citation type="submission" date="2015-01" db="EMBL/GenBank/DDBJ databases">
        <title>The Genome Sequence of Exophiala spinifera CBS89968.</title>
        <authorList>
            <consortium name="The Broad Institute Genomics Platform"/>
            <person name="Cuomo C."/>
            <person name="de Hoog S."/>
            <person name="Gorbushina A."/>
            <person name="Stielow B."/>
            <person name="Teixiera M."/>
            <person name="Abouelleil A."/>
            <person name="Chapman S.B."/>
            <person name="Priest M."/>
            <person name="Young S.K."/>
            <person name="Wortman J."/>
            <person name="Nusbaum C."/>
            <person name="Birren B."/>
        </authorList>
    </citation>
    <scope>NUCLEOTIDE SEQUENCE [LARGE SCALE GENOMIC DNA]</scope>
    <source>
        <strain evidence="4 5">CBS 89968</strain>
    </source>
</reference>
<name>A0A0D2B1P7_9EURO</name>
<dbReference type="RefSeq" id="XP_016232751.1">
    <property type="nucleotide sequence ID" value="XM_016384128.1"/>
</dbReference>
<dbReference type="AlphaFoldDB" id="A0A0D2B1P7"/>
<dbReference type="InterPro" id="IPR050879">
    <property type="entry name" value="Acyltransferase_3"/>
</dbReference>
<accession>A0A0D2B1P7</accession>
<protein>
    <recommendedName>
        <fullName evidence="3">Acyltransferase 3 domain-containing protein</fullName>
    </recommendedName>
</protein>
<dbReference type="PANTHER" id="PTHR23028:SF134">
    <property type="entry name" value="PUTATIVE (AFU_ORTHOLOGUE AFUA_4G08520)-RELATED"/>
    <property type="match status" value="1"/>
</dbReference>
<sequence>MLLKLSSLYMLKDRWRQVEYPTHITVSLPRFFNPKTLLFPDGRGAEKKQQQSEPERSPPSSSFPSASSTAYLDALRGYAAWIVFLAHGWDEFHFSATRQPILSIIVAAKSMVALFFVISGYVLSYRLLVMTHDRYHRRHRRHYHHRRQSLDIDLSHDHDKILQTLAGSTFRRGVRLWGSSIFALSISGLLVCMGWDGGYGDDRLRKDTLWEQIADWFHRLAWFMNPFVEVDGYFWGGTLQNEYLGPMWTIPVEIRGSMILFLFLVATCMMSFRKRAILTWTTILACYFWTKLYVAQFLMGMAIADVSLNRQYHYLLLQQQQELDQERRQRYSRLSTTGSREPSCSPFYVHSRTASSSSSSSSTGSLIEDPLEHYPSVLPLSSPSSMSSSDNDEFATAPYPVQSRRSKIIWIAVFATGIFLLGQPDPSSGDDLGVFGDFPWKYLHAVIPSQYDNSFAQTYFYLGIGGFLLILALEMYPVLRTPLNTPFSQYVGDLSFGIYAMHPIIVIMVIRQWYEPCVRAQLFGHGFWAHVPGMVLTHGLVFTCADYFSRVDYRVVVLARRVQAWFFDG</sequence>
<organism evidence="4 5">
    <name type="scientific">Exophiala spinifera</name>
    <dbReference type="NCBI Taxonomy" id="91928"/>
    <lineage>
        <taxon>Eukaryota</taxon>
        <taxon>Fungi</taxon>
        <taxon>Dikarya</taxon>
        <taxon>Ascomycota</taxon>
        <taxon>Pezizomycotina</taxon>
        <taxon>Eurotiomycetes</taxon>
        <taxon>Chaetothyriomycetidae</taxon>
        <taxon>Chaetothyriales</taxon>
        <taxon>Herpotrichiellaceae</taxon>
        <taxon>Exophiala</taxon>
    </lineage>
</organism>
<gene>
    <name evidence="4" type="ORF">PV08_09812</name>
</gene>
<keyword evidence="5" id="KW-1185">Reference proteome</keyword>
<feature type="compositionally biased region" description="Basic and acidic residues" evidence="1">
    <location>
        <begin position="43"/>
        <end position="56"/>
    </location>
</feature>
<evidence type="ECO:0000313" key="4">
    <source>
        <dbReference type="EMBL" id="KIW12535.1"/>
    </source>
</evidence>
<keyword evidence="2" id="KW-1133">Transmembrane helix</keyword>
<feature type="region of interest" description="Disordered" evidence="1">
    <location>
        <begin position="43"/>
        <end position="65"/>
    </location>
</feature>
<dbReference type="GO" id="GO:0016747">
    <property type="term" value="F:acyltransferase activity, transferring groups other than amino-acyl groups"/>
    <property type="evidence" value="ECO:0007669"/>
    <property type="project" value="InterPro"/>
</dbReference>
<dbReference type="HOGENOM" id="CLU_005679_13_6_1"/>
<dbReference type="EMBL" id="KN847498">
    <property type="protein sequence ID" value="KIW12535.1"/>
    <property type="molecule type" value="Genomic_DNA"/>
</dbReference>
<feature type="transmembrane region" description="Helical" evidence="2">
    <location>
        <begin position="101"/>
        <end position="128"/>
    </location>
</feature>
<dbReference type="VEuPathDB" id="FungiDB:PV08_09812"/>
<dbReference type="GeneID" id="27336895"/>
<dbReference type="Pfam" id="PF01757">
    <property type="entry name" value="Acyl_transf_3"/>
    <property type="match status" value="1"/>
</dbReference>